<organism evidence="1 2">
    <name type="scientific">Actinokineospora alba</name>
    <dbReference type="NCBI Taxonomy" id="504798"/>
    <lineage>
        <taxon>Bacteria</taxon>
        <taxon>Bacillati</taxon>
        <taxon>Actinomycetota</taxon>
        <taxon>Actinomycetes</taxon>
        <taxon>Pseudonocardiales</taxon>
        <taxon>Pseudonocardiaceae</taxon>
        <taxon>Actinokineospora</taxon>
    </lineage>
</organism>
<evidence type="ECO:0000313" key="2">
    <source>
        <dbReference type="Proteomes" id="UP000199651"/>
    </source>
</evidence>
<evidence type="ECO:0008006" key="3">
    <source>
        <dbReference type="Google" id="ProtNLM"/>
    </source>
</evidence>
<dbReference type="Gene3D" id="1.10.150.20">
    <property type="entry name" value="5' to 3' exonuclease, C-terminal subdomain"/>
    <property type="match status" value="1"/>
</dbReference>
<accession>A0A1H0VIL8</accession>
<dbReference type="STRING" id="504798.SAMN05421871_11256"/>
<sequence>MFADGLMIVLGDGEGCGMAEIPGRVGKPALRAFAAAGFSTVEQFAQVSAVEVAALHGLGPKAVIVMRESLAELGLTFADEPGVQPS</sequence>
<evidence type="ECO:0000313" key="1">
    <source>
        <dbReference type="EMBL" id="SDP78161.1"/>
    </source>
</evidence>
<dbReference type="RefSeq" id="WP_228770240.1">
    <property type="nucleotide sequence ID" value="NZ_FNDV01000012.1"/>
</dbReference>
<protein>
    <recommendedName>
        <fullName evidence="3">Helix-hairpin-helix domain-containing protein</fullName>
    </recommendedName>
</protein>
<gene>
    <name evidence="1" type="ORF">SAMN05192558_11456</name>
</gene>
<reference evidence="2" key="1">
    <citation type="submission" date="2016-10" db="EMBL/GenBank/DDBJ databases">
        <authorList>
            <person name="Varghese N."/>
            <person name="Submissions S."/>
        </authorList>
    </citation>
    <scope>NUCLEOTIDE SEQUENCE [LARGE SCALE GENOMIC DNA]</scope>
    <source>
        <strain evidence="2">IBRC-M 10655</strain>
    </source>
</reference>
<dbReference type="AlphaFoldDB" id="A0A1H0VIL8"/>
<dbReference type="Proteomes" id="UP000199651">
    <property type="component" value="Unassembled WGS sequence"/>
</dbReference>
<name>A0A1H0VIL8_9PSEU</name>
<proteinExistence type="predicted"/>
<keyword evidence="2" id="KW-1185">Reference proteome</keyword>
<dbReference type="EMBL" id="FNJB01000014">
    <property type="protein sequence ID" value="SDP78161.1"/>
    <property type="molecule type" value="Genomic_DNA"/>
</dbReference>